<evidence type="ECO:0000313" key="1">
    <source>
        <dbReference type="EMBL" id="VFU24695.1"/>
    </source>
</evidence>
<name>A0A6N2K8S9_SALVM</name>
<proteinExistence type="predicted"/>
<sequence length="92" mass="11202">MLLLAQKDSPSMKYRGKTLKRFHCSSIHLGMDMRFNGKEQLEELQQCYLLFIFMIDPINFLMCFRWMRIYNQLDAYKVDEITIKKNTKKERK</sequence>
<protein>
    <submittedName>
        <fullName evidence="1">Uncharacterized protein</fullName>
    </submittedName>
</protein>
<gene>
    <name evidence="1" type="ORF">SVIM_LOCUS49061</name>
</gene>
<reference evidence="1" key="1">
    <citation type="submission" date="2019-03" db="EMBL/GenBank/DDBJ databases">
        <authorList>
            <person name="Mank J."/>
            <person name="Almeida P."/>
        </authorList>
    </citation>
    <scope>NUCLEOTIDE SEQUENCE</scope>
    <source>
        <strain evidence="1">78183</strain>
    </source>
</reference>
<dbReference type="AlphaFoldDB" id="A0A6N2K8S9"/>
<dbReference type="EMBL" id="CAADRP010000191">
    <property type="protein sequence ID" value="VFU24695.1"/>
    <property type="molecule type" value="Genomic_DNA"/>
</dbReference>
<organism evidence="1">
    <name type="scientific">Salix viminalis</name>
    <name type="common">Common osier</name>
    <name type="synonym">Basket willow</name>
    <dbReference type="NCBI Taxonomy" id="40686"/>
    <lineage>
        <taxon>Eukaryota</taxon>
        <taxon>Viridiplantae</taxon>
        <taxon>Streptophyta</taxon>
        <taxon>Embryophyta</taxon>
        <taxon>Tracheophyta</taxon>
        <taxon>Spermatophyta</taxon>
        <taxon>Magnoliopsida</taxon>
        <taxon>eudicotyledons</taxon>
        <taxon>Gunneridae</taxon>
        <taxon>Pentapetalae</taxon>
        <taxon>rosids</taxon>
        <taxon>fabids</taxon>
        <taxon>Malpighiales</taxon>
        <taxon>Salicaceae</taxon>
        <taxon>Saliceae</taxon>
        <taxon>Salix</taxon>
    </lineage>
</organism>
<accession>A0A6N2K8S9</accession>